<accession>A0A7D4BPB2</accession>
<dbReference type="KEGG" id="hsai:HPS36_04060"/>
<evidence type="ECO:0000313" key="1">
    <source>
        <dbReference type="EMBL" id="QKG92057.1"/>
    </source>
</evidence>
<dbReference type="Proteomes" id="UP000505020">
    <property type="component" value="Chromosome"/>
</dbReference>
<protein>
    <submittedName>
        <fullName evidence="1">Uncharacterized protein</fullName>
    </submittedName>
</protein>
<organism evidence="1 2">
    <name type="scientific">Halorubrum salinarum</name>
    <dbReference type="NCBI Taxonomy" id="2739057"/>
    <lineage>
        <taxon>Archaea</taxon>
        <taxon>Methanobacteriati</taxon>
        <taxon>Methanobacteriota</taxon>
        <taxon>Stenosarchaea group</taxon>
        <taxon>Halobacteria</taxon>
        <taxon>Halobacteriales</taxon>
        <taxon>Haloferacaceae</taxon>
        <taxon>Halorubrum</taxon>
    </lineage>
</organism>
<dbReference type="EMBL" id="CP053941">
    <property type="protein sequence ID" value="QKG92057.1"/>
    <property type="molecule type" value="Genomic_DNA"/>
</dbReference>
<dbReference type="Gene3D" id="3.70.10.10">
    <property type="match status" value="1"/>
</dbReference>
<gene>
    <name evidence="1" type="ORF">HPS36_04060</name>
</gene>
<proteinExistence type="predicted"/>
<dbReference type="RefSeq" id="WP_173228606.1">
    <property type="nucleotide sequence ID" value="NZ_CP053941.1"/>
</dbReference>
<dbReference type="AlphaFoldDB" id="A0A7D4BPB2"/>
<keyword evidence="2" id="KW-1185">Reference proteome</keyword>
<name>A0A7D4BPB2_9EURY</name>
<evidence type="ECO:0000313" key="2">
    <source>
        <dbReference type="Proteomes" id="UP000505020"/>
    </source>
</evidence>
<reference evidence="1 2" key="1">
    <citation type="submission" date="2020-05" db="EMBL/GenBank/DDBJ databases">
        <title>Halorubrum RHB-C sp.nov., an extremely halophilic archaeon isolated from solar salt farm.</title>
        <authorList>
            <person name="Ho H."/>
            <person name="Danganan R.E."/>
            <person name="Dedeles G.R."/>
            <person name="Kim S.-G."/>
        </authorList>
    </citation>
    <scope>NUCLEOTIDE SEQUENCE [LARGE SCALE GENOMIC DNA]</scope>
    <source>
        <strain evidence="1 2">RHB-C</strain>
    </source>
</reference>
<dbReference type="GeneID" id="55594148"/>
<sequence>MRSWLPTSSPSPPHLEVDVPRAHLRQLLEPVVAVDGQTTLTIGGDALVATSVDDPQVTAVEATLHKSDCRYFEATPGSMTVDPKKLLDVLAAERDGGELAQLRYDPEASTLRLTLSSFVHRQTVSIDIAVEKPDIDGTPDSVTMYHVRDDLAHGLQYFTEHAAVVAFGYDATETECYLEEITTGEAPSEATTRYRCPREQQASSVPSESVRTAVPTANLRALVEAVPAETLIRADYADTFPLRLAWDLTGGDGIAQGALTEVTAHLAPYEVPDTPTTE</sequence>